<name>A0A6V7P5I2_ANACO</name>
<feature type="compositionally biased region" description="Low complexity" evidence="1">
    <location>
        <begin position="1"/>
        <end position="17"/>
    </location>
</feature>
<feature type="region of interest" description="Disordered" evidence="1">
    <location>
        <begin position="1"/>
        <end position="46"/>
    </location>
</feature>
<protein>
    <submittedName>
        <fullName evidence="2">Uncharacterized protein</fullName>
    </submittedName>
</protein>
<accession>A0A6V7P5I2</accession>
<evidence type="ECO:0000313" key="2">
    <source>
        <dbReference type="EMBL" id="CAD1826070.1"/>
    </source>
</evidence>
<proteinExistence type="predicted"/>
<dbReference type="EMBL" id="LR862145">
    <property type="protein sequence ID" value="CAD1826070.1"/>
    <property type="molecule type" value="Genomic_DNA"/>
</dbReference>
<gene>
    <name evidence="2" type="ORF">CB5_LOCUS9281</name>
</gene>
<dbReference type="AlphaFoldDB" id="A0A6V7P5I2"/>
<evidence type="ECO:0000256" key="1">
    <source>
        <dbReference type="SAM" id="MobiDB-lite"/>
    </source>
</evidence>
<organism evidence="2">
    <name type="scientific">Ananas comosus var. bracteatus</name>
    <name type="common">red pineapple</name>
    <dbReference type="NCBI Taxonomy" id="296719"/>
    <lineage>
        <taxon>Eukaryota</taxon>
        <taxon>Viridiplantae</taxon>
        <taxon>Streptophyta</taxon>
        <taxon>Embryophyta</taxon>
        <taxon>Tracheophyta</taxon>
        <taxon>Spermatophyta</taxon>
        <taxon>Magnoliopsida</taxon>
        <taxon>Liliopsida</taxon>
        <taxon>Poales</taxon>
        <taxon>Bromeliaceae</taxon>
        <taxon>Bromelioideae</taxon>
        <taxon>Ananas</taxon>
    </lineage>
</organism>
<sequence>MASSRSIRSHSRSTSLLSRKRSTFAPASSTLRPDKRPIKSYQSLQPPQQKWRKIVAIKIHPIPTPMQIEESPAEIPLADTLAKNRVDPISAEASASASLPVFELADPLAIFLQDLAASSPKSNEEEDLSTITSAKTQQKLDKYLRLYSSGLPSLAQNMEQFDRLGTLLLDLIDQPAFLLQINVSLRLYLLVSLLS</sequence>
<reference evidence="2" key="1">
    <citation type="submission" date="2020-07" db="EMBL/GenBank/DDBJ databases">
        <authorList>
            <person name="Lin J."/>
        </authorList>
    </citation>
    <scope>NUCLEOTIDE SEQUENCE</scope>
</reference>